<name>U4K8W4_9VIBR</name>
<dbReference type="InterPro" id="IPR032871">
    <property type="entry name" value="AHH_dom_containing"/>
</dbReference>
<dbReference type="EMBL" id="FO203526">
    <property type="protein sequence ID" value="CCO59051.1"/>
    <property type="molecule type" value="Genomic_DNA"/>
</dbReference>
<protein>
    <submittedName>
        <fullName evidence="1">Uncharacterized protein</fullName>
    </submittedName>
</protein>
<evidence type="ECO:0000313" key="2">
    <source>
        <dbReference type="Proteomes" id="UP000016895"/>
    </source>
</evidence>
<dbReference type="eggNOG" id="ENOG502ZUI1">
    <property type="taxonomic scope" value="Bacteria"/>
</dbReference>
<organism evidence="1 2">
    <name type="scientific">Vibrio nigripulchritudo</name>
    <dbReference type="NCBI Taxonomy" id="28173"/>
    <lineage>
        <taxon>Bacteria</taxon>
        <taxon>Pseudomonadati</taxon>
        <taxon>Pseudomonadota</taxon>
        <taxon>Gammaproteobacteria</taxon>
        <taxon>Vibrionales</taxon>
        <taxon>Vibrionaceae</taxon>
        <taxon>Vibrio</taxon>
    </lineage>
</organism>
<dbReference type="KEGG" id="vni:VIBNI_A3021"/>
<evidence type="ECO:0000313" key="1">
    <source>
        <dbReference type="EMBL" id="CCO59051.1"/>
    </source>
</evidence>
<gene>
    <name evidence="1" type="ORF">VIBNI_A3021</name>
</gene>
<proteinExistence type="predicted"/>
<keyword evidence="2" id="KW-1185">Reference proteome</keyword>
<dbReference type="OrthoDB" id="5889044at2"/>
<dbReference type="GeneID" id="97545097"/>
<dbReference type="PATRIC" id="fig|1260221.3.peg.2878"/>
<dbReference type="Proteomes" id="UP000016895">
    <property type="component" value="Chromosome 1"/>
</dbReference>
<accession>U4K8W4</accession>
<sequence length="238" mass="27332">MNKVISSKSPVLKLPLRPKNPSGLEMAIYRFQVDAYKHYHKIKNLNNSSPEDIKEAKETIVHLNRERTKINAHAKLQEQLLADLEKYRDDNKDKARTELAQEKHHPTDRLVSNLYAIAEPKPSPNHAAHHIVMGNGQVRAMINARLQMFMYGIGINDSINGIWLPRSTAYKGHYTTPKAPIHSRIHGHNYQRWVGKLADIRNNESAFRARLVNIKTQLKDGSHPPEILKKKDPSWKPD</sequence>
<dbReference type="Pfam" id="PF14412">
    <property type="entry name" value="AHH"/>
    <property type="match status" value="1"/>
</dbReference>
<dbReference type="AlphaFoldDB" id="U4K8W4"/>
<reference evidence="1 2" key="1">
    <citation type="journal article" date="2013" name="ISME J.">
        <title>Comparative genomics of pathogenic lineages of Vibrio nigripulchritudo identifies virulence-associated traits.</title>
        <authorList>
            <person name="Goudenege D."/>
            <person name="Labreuche Y."/>
            <person name="Krin E."/>
            <person name="Ansquer D."/>
            <person name="Mangenot S."/>
            <person name="Calteau A."/>
            <person name="Medigue C."/>
            <person name="Mazel D."/>
            <person name="Polz M.F."/>
            <person name="Le Roux F."/>
        </authorList>
    </citation>
    <scope>NUCLEOTIDE SEQUENCE [LARGE SCALE GENOMIC DNA]</scope>
    <source>
        <strain evidence="2">SnF1</strain>
    </source>
</reference>
<dbReference type="RefSeq" id="WP_022551623.1">
    <property type="nucleotide sequence ID" value="NC_022528.1"/>
</dbReference>